<keyword evidence="3" id="KW-0238">DNA-binding</keyword>
<reference evidence="6 7" key="2">
    <citation type="submission" date="2019-01" db="EMBL/GenBank/DDBJ databases">
        <title>Motilimonas pumilus sp. nov., isolated from the gut of sea cucumber (Apostichopus japonicus).</title>
        <authorList>
            <person name="Wang F.-Q."/>
            <person name="Ren L.-H."/>
            <person name="Lin Y.-W."/>
            <person name="Sun G.-H."/>
            <person name="Du Z.-J."/>
            <person name="Zhao J.-X."/>
            <person name="Liu X.-J."/>
            <person name="Liu L.-J."/>
        </authorList>
    </citation>
    <scope>NUCLEOTIDE SEQUENCE [LARGE SCALE GENOMIC DNA]</scope>
    <source>
        <strain evidence="6 7">PLHSC7-2</strain>
    </source>
</reference>
<evidence type="ECO:0000256" key="3">
    <source>
        <dbReference type="ARBA" id="ARBA00023125"/>
    </source>
</evidence>
<name>A0A418YIP7_9GAMM</name>
<dbReference type="CDD" id="cd05466">
    <property type="entry name" value="PBP2_LTTR_substrate"/>
    <property type="match status" value="1"/>
</dbReference>
<reference evidence="6 7" key="1">
    <citation type="submission" date="2018-09" db="EMBL/GenBank/DDBJ databases">
        <authorList>
            <person name="Wang F."/>
        </authorList>
    </citation>
    <scope>NUCLEOTIDE SEQUENCE [LARGE SCALE GENOMIC DNA]</scope>
    <source>
        <strain evidence="6 7">PLHSC7-2</strain>
    </source>
</reference>
<comment type="caution">
    <text evidence="6">The sequence shown here is derived from an EMBL/GenBank/DDBJ whole genome shotgun (WGS) entry which is preliminary data.</text>
</comment>
<evidence type="ECO:0000256" key="4">
    <source>
        <dbReference type="ARBA" id="ARBA00023163"/>
    </source>
</evidence>
<dbReference type="Pfam" id="PF03466">
    <property type="entry name" value="LysR_substrate"/>
    <property type="match status" value="1"/>
</dbReference>
<feature type="domain" description="HTH lysR-type" evidence="5">
    <location>
        <begin position="2"/>
        <end position="59"/>
    </location>
</feature>
<dbReference type="InterPro" id="IPR000847">
    <property type="entry name" value="LysR_HTH_N"/>
</dbReference>
<evidence type="ECO:0000313" key="7">
    <source>
        <dbReference type="Proteomes" id="UP000283255"/>
    </source>
</evidence>
<proteinExistence type="inferred from homology"/>
<protein>
    <submittedName>
        <fullName evidence="6">LysR family transcriptional regulator</fullName>
    </submittedName>
</protein>
<dbReference type="Gene3D" id="1.10.10.10">
    <property type="entry name" value="Winged helix-like DNA-binding domain superfamily/Winged helix DNA-binding domain"/>
    <property type="match status" value="1"/>
</dbReference>
<dbReference type="RefSeq" id="WP_119909302.1">
    <property type="nucleotide sequence ID" value="NZ_QZCH01000002.1"/>
</dbReference>
<dbReference type="GO" id="GO:0000976">
    <property type="term" value="F:transcription cis-regulatory region binding"/>
    <property type="evidence" value="ECO:0007669"/>
    <property type="project" value="TreeGrafter"/>
</dbReference>
<dbReference type="SUPFAM" id="SSF46785">
    <property type="entry name" value="Winged helix' DNA-binding domain"/>
    <property type="match status" value="1"/>
</dbReference>
<accession>A0A418YIP7</accession>
<dbReference type="InterPro" id="IPR005119">
    <property type="entry name" value="LysR_subst-bd"/>
</dbReference>
<dbReference type="AlphaFoldDB" id="A0A418YIP7"/>
<keyword evidence="4" id="KW-0804">Transcription</keyword>
<evidence type="ECO:0000313" key="6">
    <source>
        <dbReference type="EMBL" id="RJG50500.1"/>
    </source>
</evidence>
<sequence>MVKPDLLKCFIAAADTGSFSAAGRLLGKHLATVSGNIARLEDELGLLLFDREGKYPQLTDAGINLYDSAKVIVDSVERFTLSANQLSAGVPAKLTVAIDEDLGIAAFASVFQACQQQWPHLRMTLLLQSSQHIFEQVKAQQVDLAITPSLEGNSQFYDFKAVGHCDVNIVCSQRHPLARKRQVSNDDLMAYTQVVSQSIRQNESLYQAVKMSPAMWFCNGFQAMVQLLQAQVGWSFLCAPRDALPQGLVCLSPEFVHTQMQLQYDVIWQKNQPLSEVHQFILDNVKSAFAKQVLN</sequence>
<dbReference type="InterPro" id="IPR036390">
    <property type="entry name" value="WH_DNA-bd_sf"/>
</dbReference>
<dbReference type="Proteomes" id="UP000283255">
    <property type="component" value="Unassembled WGS sequence"/>
</dbReference>
<evidence type="ECO:0000256" key="1">
    <source>
        <dbReference type="ARBA" id="ARBA00009437"/>
    </source>
</evidence>
<dbReference type="PANTHER" id="PTHR30126:SF91">
    <property type="entry name" value="LYSR FAMILY TRANSCRIPTIONAL REGULATOR"/>
    <property type="match status" value="1"/>
</dbReference>
<dbReference type="GO" id="GO:0003700">
    <property type="term" value="F:DNA-binding transcription factor activity"/>
    <property type="evidence" value="ECO:0007669"/>
    <property type="project" value="InterPro"/>
</dbReference>
<dbReference type="SUPFAM" id="SSF53850">
    <property type="entry name" value="Periplasmic binding protein-like II"/>
    <property type="match status" value="1"/>
</dbReference>
<organism evidence="6 7">
    <name type="scientific">Motilimonas pumila</name>
    <dbReference type="NCBI Taxonomy" id="2303987"/>
    <lineage>
        <taxon>Bacteria</taxon>
        <taxon>Pseudomonadati</taxon>
        <taxon>Pseudomonadota</taxon>
        <taxon>Gammaproteobacteria</taxon>
        <taxon>Alteromonadales</taxon>
        <taxon>Alteromonadales genera incertae sedis</taxon>
        <taxon>Motilimonas</taxon>
    </lineage>
</organism>
<dbReference type="PROSITE" id="PS50931">
    <property type="entry name" value="HTH_LYSR"/>
    <property type="match status" value="1"/>
</dbReference>
<evidence type="ECO:0000256" key="2">
    <source>
        <dbReference type="ARBA" id="ARBA00023015"/>
    </source>
</evidence>
<dbReference type="Gene3D" id="3.40.190.290">
    <property type="match status" value="1"/>
</dbReference>
<dbReference type="OrthoDB" id="9786526at2"/>
<keyword evidence="7" id="KW-1185">Reference proteome</keyword>
<keyword evidence="2" id="KW-0805">Transcription regulation</keyword>
<dbReference type="EMBL" id="QZCH01000002">
    <property type="protein sequence ID" value="RJG50500.1"/>
    <property type="molecule type" value="Genomic_DNA"/>
</dbReference>
<dbReference type="Pfam" id="PF00126">
    <property type="entry name" value="HTH_1"/>
    <property type="match status" value="1"/>
</dbReference>
<dbReference type="InterPro" id="IPR036388">
    <property type="entry name" value="WH-like_DNA-bd_sf"/>
</dbReference>
<gene>
    <name evidence="6" type="ORF">D1Z90_03195</name>
</gene>
<dbReference type="PANTHER" id="PTHR30126">
    <property type="entry name" value="HTH-TYPE TRANSCRIPTIONAL REGULATOR"/>
    <property type="match status" value="1"/>
</dbReference>
<comment type="similarity">
    <text evidence="1">Belongs to the LysR transcriptional regulatory family.</text>
</comment>
<evidence type="ECO:0000259" key="5">
    <source>
        <dbReference type="PROSITE" id="PS50931"/>
    </source>
</evidence>